<dbReference type="PANTHER" id="PTHR23355">
    <property type="entry name" value="RIBONUCLEASE"/>
    <property type="match status" value="1"/>
</dbReference>
<dbReference type="InterPro" id="IPR013223">
    <property type="entry name" value="RNase_B_OB_dom"/>
</dbReference>
<evidence type="ECO:0000313" key="7">
    <source>
        <dbReference type="Proteomes" id="UP000316292"/>
    </source>
</evidence>
<dbReference type="SMART" id="SM00357">
    <property type="entry name" value="CSP"/>
    <property type="match status" value="1"/>
</dbReference>
<dbReference type="Pfam" id="PF00575">
    <property type="entry name" value="S1"/>
    <property type="match status" value="1"/>
</dbReference>
<name>A0A538SH06_UNCEI</name>
<dbReference type="InterPro" id="IPR022966">
    <property type="entry name" value="RNase_II/R_CS"/>
</dbReference>
<dbReference type="SMART" id="SM00316">
    <property type="entry name" value="S1"/>
    <property type="match status" value="1"/>
</dbReference>
<accession>A0A538SH06</accession>
<dbReference type="InterPro" id="IPR001900">
    <property type="entry name" value="RNase_II/R"/>
</dbReference>
<dbReference type="InterPro" id="IPR050180">
    <property type="entry name" value="RNR_Ribonuclease"/>
</dbReference>
<protein>
    <submittedName>
        <fullName evidence="6">RNB domain-containing ribonuclease</fullName>
    </submittedName>
</protein>
<dbReference type="EMBL" id="VBOR01000030">
    <property type="protein sequence ID" value="TMQ50651.1"/>
    <property type="molecule type" value="Genomic_DNA"/>
</dbReference>
<dbReference type="InterPro" id="IPR003029">
    <property type="entry name" value="S1_domain"/>
</dbReference>
<keyword evidence="3" id="KW-0269">Exonuclease</keyword>
<dbReference type="Proteomes" id="UP000316292">
    <property type="component" value="Unassembled WGS sequence"/>
</dbReference>
<evidence type="ECO:0000256" key="4">
    <source>
        <dbReference type="SAM" id="MobiDB-lite"/>
    </source>
</evidence>
<feature type="region of interest" description="Disordered" evidence="4">
    <location>
        <begin position="631"/>
        <end position="678"/>
    </location>
</feature>
<dbReference type="AlphaFoldDB" id="A0A538SH06"/>
<dbReference type="GO" id="GO:0004527">
    <property type="term" value="F:exonuclease activity"/>
    <property type="evidence" value="ECO:0007669"/>
    <property type="project" value="UniProtKB-KW"/>
</dbReference>
<dbReference type="PANTHER" id="PTHR23355:SF9">
    <property type="entry name" value="DIS3-LIKE EXONUCLEASE 2"/>
    <property type="match status" value="1"/>
</dbReference>
<evidence type="ECO:0000256" key="1">
    <source>
        <dbReference type="ARBA" id="ARBA00022722"/>
    </source>
</evidence>
<feature type="compositionally biased region" description="Basic residues" evidence="4">
    <location>
        <begin position="633"/>
        <end position="660"/>
    </location>
</feature>
<keyword evidence="2" id="KW-0378">Hydrolase</keyword>
<proteinExistence type="predicted"/>
<sequence>MTTRPRVGRLERTRFGYGFVRVGEGEDDLFVPPFAMGGALHGDLVVARYLETRREGDAHEIVEVLERSLAGIVGRLEPRGRMTLLLPERPEYPREILLTLHGRSSVPRGGRVVVRLDLKPPEPLQGKVIAVLGTDDAREDSWVVALEEGIRTEFDSQALAEAASHDESSVARAAHGRADFRNDIVLTIDPEDAKDHDDALSVRRSAHGAHEVGIHIADVSHYVSPGGALDLEAQARGNSAYLADATYPMLPEALSGGLCSLVEGKDRLTLSLVVDLDEEGTVGKSRLVSGIVRSNASLSYPEAARLGREGGDGIPASLALLDRIARGLRRRRMEEGGLDMDLPEIRARLDERGEPHRFEETKRLPTHELVEEYMLLANRIVGGRALAKEVPFFYRVHERPRYDKLRAFFDAARYLGRSGAVPFVTEAKQLRRWATSGKTTRDRIVNLYLLRAMEKARYDLVDVAHFGLGMRGYAHFTSPIRRYADLANHRIVKRYLLDGAKPGGDPWAFADGWMSAGVASHISSTEMTADDAERAVLKLKAVRYAQLRLGEEARGTIVGLSPGGLFVFLEGWFIEGFLPKRAIGDPSLTLAEHGFSFRSKRTRHRLGLGDPVDVVVARADLERREIELGLRTRAARRPKHPGRAKTKARGGRQGKRRSRRAGFSSRARSRCRRSRGSR</sequence>
<organism evidence="6 7">
    <name type="scientific">Eiseniibacteriota bacterium</name>
    <dbReference type="NCBI Taxonomy" id="2212470"/>
    <lineage>
        <taxon>Bacteria</taxon>
        <taxon>Candidatus Eiseniibacteriota</taxon>
    </lineage>
</organism>
<evidence type="ECO:0000259" key="5">
    <source>
        <dbReference type="PROSITE" id="PS50126"/>
    </source>
</evidence>
<dbReference type="GO" id="GO:0003723">
    <property type="term" value="F:RNA binding"/>
    <property type="evidence" value="ECO:0007669"/>
    <property type="project" value="InterPro"/>
</dbReference>
<dbReference type="InterPro" id="IPR011129">
    <property type="entry name" value="CSD"/>
</dbReference>
<dbReference type="PROSITE" id="PS01175">
    <property type="entry name" value="RIBONUCLEASE_II"/>
    <property type="match status" value="1"/>
</dbReference>
<dbReference type="SUPFAM" id="SSF50249">
    <property type="entry name" value="Nucleic acid-binding proteins"/>
    <property type="match status" value="3"/>
</dbReference>
<dbReference type="Gene3D" id="2.40.50.140">
    <property type="entry name" value="Nucleic acid-binding proteins"/>
    <property type="match status" value="2"/>
</dbReference>
<dbReference type="PROSITE" id="PS50126">
    <property type="entry name" value="S1"/>
    <property type="match status" value="1"/>
</dbReference>
<feature type="domain" description="S1 motif" evidence="5">
    <location>
        <begin position="550"/>
        <end position="631"/>
    </location>
</feature>
<dbReference type="Pfam" id="PF00773">
    <property type="entry name" value="RNB"/>
    <property type="match status" value="1"/>
</dbReference>
<evidence type="ECO:0000256" key="2">
    <source>
        <dbReference type="ARBA" id="ARBA00022801"/>
    </source>
</evidence>
<dbReference type="GO" id="GO:0006402">
    <property type="term" value="P:mRNA catabolic process"/>
    <property type="evidence" value="ECO:0007669"/>
    <property type="project" value="TreeGrafter"/>
</dbReference>
<evidence type="ECO:0000256" key="3">
    <source>
        <dbReference type="ARBA" id="ARBA00022839"/>
    </source>
</evidence>
<dbReference type="GO" id="GO:0005829">
    <property type="term" value="C:cytosol"/>
    <property type="evidence" value="ECO:0007669"/>
    <property type="project" value="TreeGrafter"/>
</dbReference>
<comment type="caution">
    <text evidence="6">The sequence shown here is derived from an EMBL/GenBank/DDBJ whole genome shotgun (WGS) entry which is preliminary data.</text>
</comment>
<reference evidence="6 7" key="1">
    <citation type="journal article" date="2019" name="Nat. Microbiol.">
        <title>Mediterranean grassland soil C-N compound turnover is dependent on rainfall and depth, and is mediated by genomically divergent microorganisms.</title>
        <authorList>
            <person name="Diamond S."/>
            <person name="Andeer P.F."/>
            <person name="Li Z."/>
            <person name="Crits-Christoph A."/>
            <person name="Burstein D."/>
            <person name="Anantharaman K."/>
            <person name="Lane K.R."/>
            <person name="Thomas B.C."/>
            <person name="Pan C."/>
            <person name="Northen T.R."/>
            <person name="Banfield J.F."/>
        </authorList>
    </citation>
    <scope>NUCLEOTIDE SEQUENCE [LARGE SCALE GENOMIC DNA]</scope>
    <source>
        <strain evidence="6">WS_1</strain>
    </source>
</reference>
<evidence type="ECO:0000313" key="6">
    <source>
        <dbReference type="EMBL" id="TMQ50651.1"/>
    </source>
</evidence>
<feature type="compositionally biased region" description="Basic residues" evidence="4">
    <location>
        <begin position="667"/>
        <end position="678"/>
    </location>
</feature>
<keyword evidence="1" id="KW-0540">Nuclease</keyword>
<dbReference type="GO" id="GO:0004540">
    <property type="term" value="F:RNA nuclease activity"/>
    <property type="evidence" value="ECO:0007669"/>
    <property type="project" value="InterPro"/>
</dbReference>
<gene>
    <name evidence="6" type="ORF">E6K71_02000</name>
</gene>
<dbReference type="InterPro" id="IPR012340">
    <property type="entry name" value="NA-bd_OB-fold"/>
</dbReference>
<dbReference type="Pfam" id="PF08206">
    <property type="entry name" value="OB_RNB"/>
    <property type="match status" value="1"/>
</dbReference>
<dbReference type="SMART" id="SM00955">
    <property type="entry name" value="RNB"/>
    <property type="match status" value="1"/>
</dbReference>